<dbReference type="Pfam" id="PF24883">
    <property type="entry name" value="NPHP3_N"/>
    <property type="match status" value="2"/>
</dbReference>
<dbReference type="Proteomes" id="UP001213000">
    <property type="component" value="Unassembled WGS sequence"/>
</dbReference>
<dbReference type="FunFam" id="3.30.420.40:FF:000148">
    <property type="entry name" value="Actin, alpha skeletal muscle"/>
    <property type="match status" value="1"/>
</dbReference>
<evidence type="ECO:0000256" key="2">
    <source>
        <dbReference type="ARBA" id="ARBA00010121"/>
    </source>
</evidence>
<evidence type="ECO:0000256" key="6">
    <source>
        <dbReference type="ARBA" id="ARBA00022741"/>
    </source>
</evidence>
<dbReference type="PROSITE" id="PS01132">
    <property type="entry name" value="ACTINS_ACT_LIKE"/>
    <property type="match status" value="1"/>
</dbReference>
<evidence type="ECO:0000256" key="4">
    <source>
        <dbReference type="ARBA" id="ARBA00022490"/>
    </source>
</evidence>
<comment type="similarity">
    <text evidence="2">Belongs to the actin family. ARP2 subfamily.</text>
</comment>
<feature type="region of interest" description="Disordered" evidence="10">
    <location>
        <begin position="20"/>
        <end position="99"/>
    </location>
</feature>
<gene>
    <name evidence="12" type="ORF">NP233_g363</name>
</gene>
<dbReference type="InterPro" id="IPR043129">
    <property type="entry name" value="ATPase_NBD"/>
</dbReference>
<dbReference type="FunFam" id="3.90.640.10:FF:000005">
    <property type="entry name" value="Actin-related protein 2"/>
    <property type="match status" value="1"/>
</dbReference>
<evidence type="ECO:0000313" key="13">
    <source>
        <dbReference type="Proteomes" id="UP001213000"/>
    </source>
</evidence>
<proteinExistence type="inferred from homology"/>
<keyword evidence="9" id="KW-0206">Cytoskeleton</keyword>
<evidence type="ECO:0000256" key="3">
    <source>
        <dbReference type="ARBA" id="ARBA00021611"/>
    </source>
</evidence>
<dbReference type="PANTHER" id="PTHR11937">
    <property type="entry name" value="ACTIN"/>
    <property type="match status" value="1"/>
</dbReference>
<protein>
    <recommendedName>
        <fullName evidence="3">Actin-related protein 2</fullName>
    </recommendedName>
</protein>
<evidence type="ECO:0000256" key="7">
    <source>
        <dbReference type="ARBA" id="ARBA00022840"/>
    </source>
</evidence>
<dbReference type="EMBL" id="JANIEX010000009">
    <property type="protein sequence ID" value="KAJ3576550.1"/>
    <property type="molecule type" value="Genomic_DNA"/>
</dbReference>
<evidence type="ECO:0000256" key="10">
    <source>
        <dbReference type="SAM" id="MobiDB-lite"/>
    </source>
</evidence>
<dbReference type="GO" id="GO:0003779">
    <property type="term" value="F:actin binding"/>
    <property type="evidence" value="ECO:0007669"/>
    <property type="project" value="UniProtKB-KW"/>
</dbReference>
<keyword evidence="7" id="KW-0067">ATP-binding</keyword>
<keyword evidence="8" id="KW-0009">Actin-binding</keyword>
<feature type="region of interest" description="Disordered" evidence="10">
    <location>
        <begin position="844"/>
        <end position="888"/>
    </location>
</feature>
<name>A0AAD5W3V2_9AGAR</name>
<dbReference type="SMART" id="SM00268">
    <property type="entry name" value="ACTIN"/>
    <property type="match status" value="1"/>
</dbReference>
<reference evidence="12" key="1">
    <citation type="submission" date="2022-07" db="EMBL/GenBank/DDBJ databases">
        <title>Genome Sequence of Leucocoprinus birnbaumii.</title>
        <authorList>
            <person name="Buettner E."/>
        </authorList>
    </citation>
    <scope>NUCLEOTIDE SEQUENCE</scope>
    <source>
        <strain evidence="12">VT141</strain>
    </source>
</reference>
<sequence length="1950" mass="219944">MPRLSLSSPSGGKRAFLRRIFSLQRPPPPTPLIVTTNLERSTSSTVQDTGNRDATSGETRAEPSPGAGNAAGSQTANSTSPGGRVVGNLLTDSPSSVSTSSGILNGAHDLLIQNSTFNVVYNMNKSHDPVFVESFLRNIDGGGTVLLVLDRKRVSGAEMDSSDREPPPRCHPETRIEIRETLNTWLSSLRKTSSFVWLSGPAGAGKSAVAQTFAEHAHGLGKFGASFFFSRLQHRDSPAGVVATIAYQLALRDAGYNNLITDILFNDPSILDKTMRLQFQKLIVEPFAILAAQNATSAAPRQPLLVIIDGLDECSSESAQCEIITLIGEYVRLSSKPCPLVWLLCSRPEWHIKRTFAYADPPIDCNREEITCNAAEDVKDVYRILRDGLQEIRNKTNWDLQPSQLRVQWPTETKLQRLSVKIGGLPVFASTVLRFIGDESGTPDAQLDFCLLCLETMREPSEINPLEALDIFYHHIMLRVPQSILSTTKQILAFSILSSSYTIPRGDKFIYVFEAGRLLQISKDTFYFSLRNLHSVVDVPSSDLADRRPLRFFHKSFPDFLQQTSRSGMFAPNMDQARYEIASLSVRWQNHLINWKCKLAECHTPAPDMSLTTDPRWITDAEAMGWKQSEDRFQEIVEFNWCNMCTSLSGDFKSRIMQDLAVFNFCHFQLTDYGSLASGTRMVNLMSQLWETSIPDPPSEPEAAIVRPRPSSSIDESFTQSFSAPLPLLDSLSQVFVDGMSRRTLWFTSSHQSRRIYSSGRNEVLAAIWIGKGERAALACVVFNMQKSPDNRGEALHAHARSLWPNRLHSHLMTRNDRTLDVTASRILLDDVDDWCIITTDRGSSQSNHGLVTNGSRSTRGALKRSSVKLEHNMESNVSRDSEGYSETATPNARMFDGAHDFVVHNPTFIYKLEKPRLDPIMVEKFLQNLDSGGAVLAILERKRMAGVEVDSSEREYAPRCHPETRKEMRIKLEAWLSNPQRHWSFVWMSGPAGAGKSAIAQTFAEHCQALGQLGATFFFSKLQGRDSSHGLVATIAYQLADRHAGYNYLISRILYRNPSILDKTLRIQFQKLIVEPFTTLANEHAASGKSTLKPLVVIIDGLDECSDECAQCEIIRLIGEFIRRTNHILPSLLWLLCSRPEWHLKREFAYADPPITCGREEITCNAVNDINDVYCILKDGLQAIRNKSSWTLIPSQTSLRWPAEHQLRRLSSKVGGLPVLASTVLRFIGDGSGSPDTLLEICLLFLEDTGAARNLNPLAALDTFYRRIMMRVPKPVLPVTKQILASFIVSTHYETLHAFDLALFLQVTKDTFYSSLQHLHSVIDVPPSEHAHERPLHFFHKSFEDFLVDPTRSKSFTPDMEGARFELAKLTLRWYNHILQEQCQLPSCPHPSSDESDNPSRRLTEDLTASQRTAFYQRFGNFIKYHWGTICANVNGRFSSEMAVELSKFNFCHFDLIECMDPKQKQGFVGFLRKWYPQELKQKDGRFQEPLIRFKPLSEIDVTLAKASPVPLPPHESSPFEILAGSASQFSFYFSSLHRSRKFYQKPAKKNVLAGFWIETPLVVDNGTGFVKVGYAGSNFPEHVFPSIVGRPILRAEERVGSAIIKDIMIGDEAAQNRNYLQVTQPMEHGIVKNWEDMKHLWDYTFDEKLKVDPRGRKVLLTEPPMNPKVNRQKMCQVMFEEYGFGGVYVAIQAVLTLYAQGLTTGVVVDSGDGVTHIVPVYDGFAMPHLTRRLDIAGRDVTRYLIKLLLMRGYAFNRTADFETVREIKEKLCYVSYDLDQDTKLAEETTVLVENYTLPDGRVIKVGSERFEAPECMFQPHLVDLESSANLHWNEEMLFGTIQAAAVDVRSELYKHIVLSGGSSMYPGLPSRLEKEMKQLYLTRVLNGDTSRLSKFKIKIEDPPRRKHMVFLGGAVLADIMKNREEFWISREEWFEQGPRALDKLNRGE</sequence>
<dbReference type="Pfam" id="PF00022">
    <property type="entry name" value="Actin"/>
    <property type="match status" value="1"/>
</dbReference>
<organism evidence="12 13">
    <name type="scientific">Leucocoprinus birnbaumii</name>
    <dbReference type="NCBI Taxonomy" id="56174"/>
    <lineage>
        <taxon>Eukaryota</taxon>
        <taxon>Fungi</taxon>
        <taxon>Dikarya</taxon>
        <taxon>Basidiomycota</taxon>
        <taxon>Agaricomycotina</taxon>
        <taxon>Agaricomycetes</taxon>
        <taxon>Agaricomycetidae</taxon>
        <taxon>Agaricales</taxon>
        <taxon>Agaricineae</taxon>
        <taxon>Agaricaceae</taxon>
        <taxon>Leucocoprinus</taxon>
    </lineage>
</organism>
<keyword evidence="6" id="KW-0547">Nucleotide-binding</keyword>
<dbReference type="InterPro" id="IPR027417">
    <property type="entry name" value="P-loop_NTPase"/>
</dbReference>
<dbReference type="GO" id="GO:0005885">
    <property type="term" value="C:Arp2/3 protein complex"/>
    <property type="evidence" value="ECO:0007669"/>
    <property type="project" value="UniProtKB-ARBA"/>
</dbReference>
<evidence type="ECO:0000256" key="5">
    <source>
        <dbReference type="ARBA" id="ARBA00022737"/>
    </source>
</evidence>
<dbReference type="CDD" id="cd10220">
    <property type="entry name" value="ASKHA_NBD_Arp2"/>
    <property type="match status" value="1"/>
</dbReference>
<dbReference type="SUPFAM" id="SSF52540">
    <property type="entry name" value="P-loop containing nucleoside triphosphate hydrolases"/>
    <property type="match status" value="2"/>
</dbReference>
<evidence type="ECO:0000256" key="1">
    <source>
        <dbReference type="ARBA" id="ARBA00004245"/>
    </source>
</evidence>
<dbReference type="InterPro" id="IPR056884">
    <property type="entry name" value="NPHP3-like_N"/>
</dbReference>
<dbReference type="SUPFAM" id="SSF53067">
    <property type="entry name" value="Actin-like ATPase domain"/>
    <property type="match status" value="2"/>
</dbReference>
<dbReference type="InterPro" id="IPR004000">
    <property type="entry name" value="Actin"/>
</dbReference>
<evidence type="ECO:0000259" key="11">
    <source>
        <dbReference type="Pfam" id="PF24883"/>
    </source>
</evidence>
<dbReference type="GO" id="GO:0034314">
    <property type="term" value="P:Arp2/3 complex-mediated actin nucleation"/>
    <property type="evidence" value="ECO:0007669"/>
    <property type="project" value="UniProtKB-ARBA"/>
</dbReference>
<feature type="domain" description="Nephrocystin 3-like N-terminal" evidence="11">
    <location>
        <begin position="180"/>
        <end position="347"/>
    </location>
</feature>
<feature type="compositionally biased region" description="Polar residues" evidence="10">
    <location>
        <begin position="71"/>
        <end position="81"/>
    </location>
</feature>
<dbReference type="InterPro" id="IPR020902">
    <property type="entry name" value="Actin/actin-like_CS"/>
</dbReference>
<comment type="caution">
    <text evidence="12">The sequence shown here is derived from an EMBL/GenBank/DDBJ whole genome shotgun (WGS) entry which is preliminary data.</text>
</comment>
<dbReference type="Gene3D" id="3.90.640.10">
    <property type="entry name" value="Actin, Chain A, domain 4"/>
    <property type="match status" value="1"/>
</dbReference>
<feature type="compositionally biased region" description="Polar residues" evidence="10">
    <location>
        <begin position="33"/>
        <end position="58"/>
    </location>
</feature>
<feature type="domain" description="Nephrocystin 3-like N-terminal" evidence="11">
    <location>
        <begin position="973"/>
        <end position="1140"/>
    </location>
</feature>
<evidence type="ECO:0000313" key="12">
    <source>
        <dbReference type="EMBL" id="KAJ3576550.1"/>
    </source>
</evidence>
<dbReference type="PRINTS" id="PR00190">
    <property type="entry name" value="ACTIN"/>
</dbReference>
<accession>A0AAD5W3V2</accession>
<dbReference type="Gene3D" id="3.30.420.40">
    <property type="match status" value="2"/>
</dbReference>
<evidence type="ECO:0000256" key="8">
    <source>
        <dbReference type="ARBA" id="ARBA00023203"/>
    </source>
</evidence>
<feature type="compositionally biased region" description="Polar residues" evidence="10">
    <location>
        <begin position="844"/>
        <end position="859"/>
    </location>
</feature>
<dbReference type="Gene3D" id="3.40.50.300">
    <property type="entry name" value="P-loop containing nucleotide triphosphate hydrolases"/>
    <property type="match status" value="2"/>
</dbReference>
<comment type="subcellular location">
    <subcellularLocation>
        <location evidence="1">Cytoplasm</location>
        <location evidence="1">Cytoskeleton</location>
    </subcellularLocation>
</comment>
<keyword evidence="4" id="KW-0963">Cytoplasm</keyword>
<keyword evidence="5" id="KW-0677">Repeat</keyword>
<feature type="compositionally biased region" description="Basic and acidic residues" evidence="10">
    <location>
        <begin position="868"/>
        <end position="883"/>
    </location>
</feature>
<evidence type="ECO:0000256" key="9">
    <source>
        <dbReference type="ARBA" id="ARBA00023212"/>
    </source>
</evidence>
<keyword evidence="13" id="KW-1185">Reference proteome</keyword>
<dbReference type="GO" id="GO:0005524">
    <property type="term" value="F:ATP binding"/>
    <property type="evidence" value="ECO:0007669"/>
    <property type="project" value="UniProtKB-KW"/>
</dbReference>